<dbReference type="EMBL" id="CP117416">
    <property type="protein sequence ID" value="WCT57711.1"/>
    <property type="molecule type" value="Genomic_DNA"/>
</dbReference>
<evidence type="ECO:0000313" key="2">
    <source>
        <dbReference type="Proteomes" id="UP001220509"/>
    </source>
</evidence>
<name>A0AAX3M8J5_9BACL</name>
<keyword evidence="2" id="KW-1185">Reference proteome</keyword>
<evidence type="ECO:0000313" key="1">
    <source>
        <dbReference type="EMBL" id="WCT57711.1"/>
    </source>
</evidence>
<dbReference type="KEGG" id="pka:PQ456_09440"/>
<reference evidence="1 2" key="1">
    <citation type="submission" date="2023-02" db="EMBL/GenBank/DDBJ databases">
        <title>Genome sequence of Paenibacillus kyungheensis KACC 18744.</title>
        <authorList>
            <person name="Kim S."/>
            <person name="Heo J."/>
            <person name="Kwon S.-W."/>
        </authorList>
    </citation>
    <scope>NUCLEOTIDE SEQUENCE [LARGE SCALE GENOMIC DNA]</scope>
    <source>
        <strain evidence="1 2">KACC 18744</strain>
    </source>
</reference>
<protein>
    <submittedName>
        <fullName evidence="1">Uncharacterized protein</fullName>
    </submittedName>
</protein>
<organism evidence="1 2">
    <name type="scientific">Paenibacillus kyungheensis</name>
    <dbReference type="NCBI Taxonomy" id="1452732"/>
    <lineage>
        <taxon>Bacteria</taxon>
        <taxon>Bacillati</taxon>
        <taxon>Bacillota</taxon>
        <taxon>Bacilli</taxon>
        <taxon>Bacillales</taxon>
        <taxon>Paenibacillaceae</taxon>
        <taxon>Paenibacillus</taxon>
    </lineage>
</organism>
<dbReference type="Proteomes" id="UP001220509">
    <property type="component" value="Chromosome"/>
</dbReference>
<accession>A0AAX3M8J5</accession>
<proteinExistence type="predicted"/>
<dbReference type="AlphaFoldDB" id="A0AAX3M8J5"/>
<gene>
    <name evidence="1" type="ORF">PQ456_09440</name>
</gene>
<dbReference type="RefSeq" id="WP_273615881.1">
    <property type="nucleotide sequence ID" value="NZ_CP117416.1"/>
</dbReference>
<sequence>MVTDIFIGDIPLVDGVIQQVILLPEQVKIYFQTEQGISIIFSLEQVAAVWDRRSAGQEIGGMRTVPWSRTEAPIRDYLLAQVEQGELSEEWLSSLSMYSFVSSWGDHSILDIVASEIRTQRQ</sequence>